<dbReference type="SUPFAM" id="SSF52821">
    <property type="entry name" value="Rhodanese/Cell cycle control phosphatase"/>
    <property type="match status" value="1"/>
</dbReference>
<dbReference type="Pfam" id="PF00581">
    <property type="entry name" value="Rhodanese"/>
    <property type="match status" value="1"/>
</dbReference>
<dbReference type="RefSeq" id="WP_054195575.1">
    <property type="nucleotide sequence ID" value="NZ_CAJFGW010000007.1"/>
</dbReference>
<name>A0A0N1E8Y4_9HELI</name>
<protein>
    <recommendedName>
        <fullName evidence="1">Rhodanese domain-containing protein</fullName>
    </recommendedName>
</protein>
<evidence type="ECO:0000313" key="5">
    <source>
        <dbReference type="Proteomes" id="UP000037997"/>
    </source>
</evidence>
<dbReference type="OrthoDB" id="5422549at2"/>
<dbReference type="InterPro" id="IPR036873">
    <property type="entry name" value="Rhodanese-like_dom_sf"/>
</dbReference>
<reference evidence="4 5" key="1">
    <citation type="submission" date="2014-06" db="EMBL/GenBank/DDBJ databases">
        <title>Helicobacter pullorum isolates in fresh chicken meat - phenotypic and genotypic features.</title>
        <authorList>
            <person name="Borges V."/>
            <person name="Santos A."/>
            <person name="Correia C.B."/>
            <person name="Saraiva M."/>
            <person name="Menard A."/>
            <person name="Vieira L."/>
            <person name="Sampaio D.A."/>
            <person name="Gomes J.P."/>
            <person name="Oleastro M."/>
        </authorList>
    </citation>
    <scope>NUCLEOTIDE SEQUENCE [LARGE SCALE GENOMIC DNA]</scope>
    <source>
        <strain evidence="3 5">229334/12</strain>
        <strain evidence="2 4">229336/12</strain>
    </source>
</reference>
<dbReference type="Proteomes" id="UP000037997">
    <property type="component" value="Unassembled WGS sequence"/>
</dbReference>
<proteinExistence type="predicted"/>
<feature type="domain" description="Rhodanese" evidence="1">
    <location>
        <begin position="25"/>
        <end position="98"/>
    </location>
</feature>
<accession>A0A0N1E8Y4</accession>
<evidence type="ECO:0000259" key="1">
    <source>
        <dbReference type="PROSITE" id="PS50206"/>
    </source>
</evidence>
<dbReference type="PANTHER" id="PTHR43031:SF1">
    <property type="entry name" value="PYRIDINE NUCLEOTIDE-DISULPHIDE OXIDOREDUCTASE"/>
    <property type="match status" value="1"/>
</dbReference>
<evidence type="ECO:0000313" key="3">
    <source>
        <dbReference type="EMBL" id="KPH55241.1"/>
    </source>
</evidence>
<organism evidence="3 5">
    <name type="scientific">Helicobacter pullorum</name>
    <dbReference type="NCBI Taxonomy" id="35818"/>
    <lineage>
        <taxon>Bacteria</taxon>
        <taxon>Pseudomonadati</taxon>
        <taxon>Campylobacterota</taxon>
        <taxon>Epsilonproteobacteria</taxon>
        <taxon>Campylobacterales</taxon>
        <taxon>Helicobacteraceae</taxon>
        <taxon>Helicobacter</taxon>
    </lineage>
</organism>
<gene>
    <name evidence="3" type="ORF">HPU229334_09895</name>
    <name evidence="2" type="ORF">HPU229336_04310</name>
</gene>
<evidence type="ECO:0000313" key="4">
    <source>
        <dbReference type="Proteomes" id="UP000037800"/>
    </source>
</evidence>
<dbReference type="AlphaFoldDB" id="A0A0N1E8Y4"/>
<dbReference type="PANTHER" id="PTHR43031">
    <property type="entry name" value="FAD-DEPENDENT OXIDOREDUCTASE"/>
    <property type="match status" value="1"/>
</dbReference>
<dbReference type="Proteomes" id="UP000037800">
    <property type="component" value="Unassembled WGS sequence"/>
</dbReference>
<sequence>MQYYGKRYKSLAKAIFKEDLEGILENDEWICVDIRMPDDFRAGHLKGAKNITTQEELQEILALNKKILINCYLGHSASLLGSDLVEAGYQNIYFLDEEIAHCLE</sequence>
<dbReference type="PROSITE" id="PS50206">
    <property type="entry name" value="RHODANESE_3"/>
    <property type="match status" value="1"/>
</dbReference>
<dbReference type="PATRIC" id="fig|35818.10.peg.884"/>
<dbReference type="EMBL" id="JNUR01000030">
    <property type="protein sequence ID" value="KPH50149.1"/>
    <property type="molecule type" value="Genomic_DNA"/>
</dbReference>
<dbReference type="Gene3D" id="3.40.250.10">
    <property type="entry name" value="Rhodanese-like domain"/>
    <property type="match status" value="1"/>
</dbReference>
<dbReference type="InterPro" id="IPR050229">
    <property type="entry name" value="GlpE_sulfurtransferase"/>
</dbReference>
<evidence type="ECO:0000313" key="2">
    <source>
        <dbReference type="EMBL" id="KPH50149.1"/>
    </source>
</evidence>
<dbReference type="SMART" id="SM00450">
    <property type="entry name" value="RHOD"/>
    <property type="match status" value="1"/>
</dbReference>
<dbReference type="STRING" id="35818.HPU229336_04310"/>
<dbReference type="CDD" id="cd00158">
    <property type="entry name" value="RHOD"/>
    <property type="match status" value="1"/>
</dbReference>
<dbReference type="EMBL" id="JNOC01000051">
    <property type="protein sequence ID" value="KPH55241.1"/>
    <property type="molecule type" value="Genomic_DNA"/>
</dbReference>
<comment type="caution">
    <text evidence="3">The sequence shown here is derived from an EMBL/GenBank/DDBJ whole genome shotgun (WGS) entry which is preliminary data.</text>
</comment>
<dbReference type="InterPro" id="IPR001763">
    <property type="entry name" value="Rhodanese-like_dom"/>
</dbReference>